<proteinExistence type="predicted"/>
<evidence type="ECO:0000313" key="5">
    <source>
        <dbReference type="Proteomes" id="UP000000262"/>
    </source>
</evidence>
<organism evidence="4 5">
    <name type="scientific">Ignicoccus hospitalis (strain KIN4/I / DSM 18386 / JCM 14125)</name>
    <dbReference type="NCBI Taxonomy" id="453591"/>
    <lineage>
        <taxon>Archaea</taxon>
        <taxon>Thermoproteota</taxon>
        <taxon>Thermoprotei</taxon>
        <taxon>Desulfurococcales</taxon>
        <taxon>Desulfurococcaceae</taxon>
        <taxon>Ignicoccus</taxon>
    </lineage>
</organism>
<feature type="domain" description="CBS" evidence="3">
    <location>
        <begin position="11"/>
        <end position="70"/>
    </location>
</feature>
<dbReference type="Proteomes" id="UP000000262">
    <property type="component" value="Chromosome"/>
</dbReference>
<dbReference type="eggNOG" id="arCOG00600">
    <property type="taxonomic scope" value="Archaea"/>
</dbReference>
<dbReference type="CDD" id="cd02205">
    <property type="entry name" value="CBS_pair_SF"/>
    <property type="match status" value="1"/>
</dbReference>
<dbReference type="Gene3D" id="3.10.580.10">
    <property type="entry name" value="CBS-domain"/>
    <property type="match status" value="3"/>
</dbReference>
<dbReference type="PhylomeDB" id="A8AA78"/>
<evidence type="ECO:0000256" key="1">
    <source>
        <dbReference type="ARBA" id="ARBA00022737"/>
    </source>
</evidence>
<dbReference type="RefSeq" id="WP_011998682.1">
    <property type="nucleotide sequence ID" value="NC_009776.1"/>
</dbReference>
<dbReference type="SUPFAM" id="SSF54631">
    <property type="entry name" value="CBS-domain pair"/>
    <property type="match status" value="3"/>
</dbReference>
<keyword evidence="5" id="KW-1185">Reference proteome</keyword>
<evidence type="ECO:0000313" key="4">
    <source>
        <dbReference type="EMBL" id="ABU81830.1"/>
    </source>
</evidence>
<dbReference type="InterPro" id="IPR000644">
    <property type="entry name" value="CBS_dom"/>
</dbReference>
<keyword evidence="1" id="KW-0677">Repeat</keyword>
<dbReference type="PANTHER" id="PTHR48108:SF18">
    <property type="entry name" value="CBS DOMAIN-CONTAINING PROTEIN"/>
    <property type="match status" value="1"/>
</dbReference>
<dbReference type="GeneID" id="5561983"/>
<dbReference type="HOGENOM" id="CLU_076812_2_1_2"/>
<dbReference type="EMBL" id="CP000816">
    <property type="protein sequence ID" value="ABU81830.1"/>
    <property type="molecule type" value="Genomic_DNA"/>
</dbReference>
<gene>
    <name evidence="4" type="ordered locus">Igni_0648</name>
</gene>
<dbReference type="PROSITE" id="PS51371">
    <property type="entry name" value="CBS"/>
    <property type="match status" value="3"/>
</dbReference>
<dbReference type="PANTHER" id="PTHR48108">
    <property type="entry name" value="CBS DOMAIN-CONTAINING PROTEIN CBSX2, CHLOROPLASTIC"/>
    <property type="match status" value="1"/>
</dbReference>
<evidence type="ECO:0000256" key="2">
    <source>
        <dbReference type="PROSITE-ProRule" id="PRU00703"/>
    </source>
</evidence>
<protein>
    <submittedName>
        <fullName evidence="4">Putative signal transduction protein with CBS domains</fullName>
    </submittedName>
</protein>
<dbReference type="Pfam" id="PF00571">
    <property type="entry name" value="CBS"/>
    <property type="match status" value="3"/>
</dbReference>
<accession>A8AA78</accession>
<name>A8AA78_IGNH4</name>
<sequence length="275" mass="30270">MIDPNAPVKYFAKMGWIKVVKAEEPLRNAAKVMVENGIRHLPVVEGENLVGFMSIKDVMEVIGSYNAKDLLKKEVYNFMSKKVIAAAAEDPLWEVLKAMAEADVGAVPLLDNEGKVIGIFTERDVVLNVAPELEWEGEAMKYATKNPKVVERGTPLADALDIMNELKVRHLPVVEDAKNKGPALGILTALNVVDYALRHENKLPEALEEVSADEVMSTLSYVVENAEMREAVQALGMSPTDALLLLGDDKVVKGIITDRDVMMATARYVERLAMP</sequence>
<dbReference type="InterPro" id="IPR046342">
    <property type="entry name" value="CBS_dom_sf"/>
</dbReference>
<reference evidence="4 5" key="1">
    <citation type="journal article" date="2008" name="Genome Biol.">
        <title>A genomic analysis of the archaeal system Ignicoccus hospitalis-Nanoarchaeum equitans.</title>
        <authorList>
            <person name="Podar M."/>
            <person name="Anderson I."/>
            <person name="Makarova K.S."/>
            <person name="Elkins J.G."/>
            <person name="Ivanova N."/>
            <person name="Wall M.A."/>
            <person name="Lykidis A."/>
            <person name="Mavromatis K."/>
            <person name="Sun H."/>
            <person name="Hudson M.E."/>
            <person name="Chen W."/>
            <person name="Deciu C."/>
            <person name="Hutchison D."/>
            <person name="Eads J.R."/>
            <person name="Anderson A."/>
            <person name="Fernandes F."/>
            <person name="Szeto E."/>
            <person name="Lapidus A."/>
            <person name="Kyrpides N.C."/>
            <person name="Saier M.H.Jr."/>
            <person name="Richardson P.M."/>
            <person name="Rachel R."/>
            <person name="Huber H."/>
            <person name="Eisen J.A."/>
            <person name="Koonin E.V."/>
            <person name="Keller M."/>
            <person name="Stetter K.O."/>
        </authorList>
    </citation>
    <scope>NUCLEOTIDE SEQUENCE [LARGE SCALE GENOMIC DNA]</scope>
    <source>
        <strain evidence="5">KIN4/I / DSM 18386 / JCM 14125</strain>
    </source>
</reference>
<dbReference type="OrthoDB" id="17822at2157"/>
<dbReference type="KEGG" id="iho:Igni_0648"/>
<evidence type="ECO:0000259" key="3">
    <source>
        <dbReference type="PROSITE" id="PS51371"/>
    </source>
</evidence>
<feature type="domain" description="CBS" evidence="3">
    <location>
        <begin position="79"/>
        <end position="140"/>
    </location>
</feature>
<keyword evidence="2" id="KW-0129">CBS domain</keyword>
<dbReference type="SMART" id="SM00116">
    <property type="entry name" value="CBS"/>
    <property type="match status" value="4"/>
</dbReference>
<dbReference type="AlphaFoldDB" id="A8AA78"/>
<dbReference type="InterPro" id="IPR051462">
    <property type="entry name" value="CBS_domain-containing"/>
</dbReference>
<feature type="domain" description="CBS" evidence="3">
    <location>
        <begin position="143"/>
        <end position="203"/>
    </location>
</feature>
<dbReference type="STRING" id="453591.Igni_0648"/>